<evidence type="ECO:0000259" key="1">
    <source>
        <dbReference type="Pfam" id="PF18476"/>
    </source>
</evidence>
<evidence type="ECO:0000313" key="3">
    <source>
        <dbReference type="Proteomes" id="UP001157961"/>
    </source>
</evidence>
<dbReference type="EMBL" id="FXTY01000017">
    <property type="protein sequence ID" value="SMP36514.1"/>
    <property type="molecule type" value="Genomic_DNA"/>
</dbReference>
<dbReference type="InterPro" id="IPR041578">
    <property type="entry name" value="PIN_8"/>
</dbReference>
<dbReference type="Proteomes" id="UP001157961">
    <property type="component" value="Unassembled WGS sequence"/>
</dbReference>
<sequence length="254" mass="28152">MIAVFDRQIEIPALEALISALKASPDATNLADTAIAIDANAVLRIPQHRKSSDIVDYLSIQHAGPIILPGQVIQEYWNNQLAAVDTVSKGMQKKFEAFKTEVARYDQTQGEAFEKISAGLDAFKNDNSELFHPDTVHKTITFLETLAEKATVPYAPRMAFHQIAEHRKRVKTPPGFRDVGDGDFYVWVDVLFGLLTMIKAGATPSKLILVTNDGKIDWCREGEAHPVLCAEAKALLEVDFEIWTLDKFADSVAN</sequence>
<proteinExistence type="predicted"/>
<feature type="domain" description="PIN like" evidence="1">
    <location>
        <begin position="35"/>
        <end position="224"/>
    </location>
</feature>
<protein>
    <recommendedName>
        <fullName evidence="1">PIN like domain-containing protein</fullName>
    </recommendedName>
</protein>
<reference evidence="2 3" key="1">
    <citation type="submission" date="2017-05" db="EMBL/GenBank/DDBJ databases">
        <authorList>
            <person name="Varghese N."/>
            <person name="Submissions S."/>
        </authorList>
    </citation>
    <scope>NUCLEOTIDE SEQUENCE [LARGE SCALE GENOMIC DNA]</scope>
    <source>
        <strain evidence="2 3">DSM 29734</strain>
    </source>
</reference>
<name>A0ABY1PM59_9RHOB</name>
<accession>A0ABY1PM59</accession>
<evidence type="ECO:0000313" key="2">
    <source>
        <dbReference type="EMBL" id="SMP36514.1"/>
    </source>
</evidence>
<gene>
    <name evidence="2" type="ORF">SAMN06265373_1179</name>
</gene>
<organism evidence="2 3">
    <name type="scientific">Shimia sagamensis</name>
    <dbReference type="NCBI Taxonomy" id="1566352"/>
    <lineage>
        <taxon>Bacteria</taxon>
        <taxon>Pseudomonadati</taxon>
        <taxon>Pseudomonadota</taxon>
        <taxon>Alphaproteobacteria</taxon>
        <taxon>Rhodobacterales</taxon>
        <taxon>Roseobacteraceae</taxon>
    </lineage>
</organism>
<comment type="caution">
    <text evidence="2">The sequence shown here is derived from an EMBL/GenBank/DDBJ whole genome shotgun (WGS) entry which is preliminary data.</text>
</comment>
<dbReference type="Pfam" id="PF18476">
    <property type="entry name" value="PIN_8"/>
    <property type="match status" value="1"/>
</dbReference>
<keyword evidence="3" id="KW-1185">Reference proteome</keyword>